<comment type="subcellular location">
    <subcellularLocation>
        <location evidence="1">Membrane</location>
        <topology evidence="1">Multi-pass membrane protein</topology>
    </subcellularLocation>
</comment>
<evidence type="ECO:0000256" key="3">
    <source>
        <dbReference type="ARBA" id="ARBA00022989"/>
    </source>
</evidence>
<organism evidence="6 7">
    <name type="scientific">Thermococcus guaymasensis DSM 11113</name>
    <dbReference type="NCBI Taxonomy" id="1432656"/>
    <lineage>
        <taxon>Archaea</taxon>
        <taxon>Methanobacteriati</taxon>
        <taxon>Methanobacteriota</taxon>
        <taxon>Thermococci</taxon>
        <taxon>Thermococcales</taxon>
        <taxon>Thermococcaceae</taxon>
        <taxon>Thermococcus</taxon>
    </lineage>
</organism>
<feature type="transmembrane region" description="Helical" evidence="5">
    <location>
        <begin position="363"/>
        <end position="380"/>
    </location>
</feature>
<feature type="transmembrane region" description="Helical" evidence="5">
    <location>
        <begin position="46"/>
        <end position="69"/>
    </location>
</feature>
<evidence type="ECO:0000313" key="7">
    <source>
        <dbReference type="Proteomes" id="UP000062043"/>
    </source>
</evidence>
<protein>
    <submittedName>
        <fullName evidence="6">Peptide-binding protein</fullName>
    </submittedName>
</protein>
<feature type="transmembrane region" description="Helical" evidence="5">
    <location>
        <begin position="157"/>
        <end position="183"/>
    </location>
</feature>
<dbReference type="PANTHER" id="PTHR43424">
    <property type="entry name" value="LOCUS PUTATIVE PROTEIN 1-RELATED"/>
    <property type="match status" value="1"/>
</dbReference>
<feature type="transmembrane region" description="Helical" evidence="5">
    <location>
        <begin position="116"/>
        <end position="137"/>
    </location>
</feature>
<evidence type="ECO:0000313" key="6">
    <source>
        <dbReference type="EMBL" id="AJC71436.1"/>
    </source>
</evidence>
<dbReference type="KEGG" id="tgy:X802_04085"/>
<dbReference type="GO" id="GO:0016020">
    <property type="term" value="C:membrane"/>
    <property type="evidence" value="ECO:0007669"/>
    <property type="project" value="UniProtKB-SubCell"/>
</dbReference>
<dbReference type="CDD" id="cd13128">
    <property type="entry name" value="MATE_Wzx_like"/>
    <property type="match status" value="1"/>
</dbReference>
<keyword evidence="7" id="KW-1185">Reference proteome</keyword>
<accession>A0A0X1KJK5</accession>
<dbReference type="RefSeq" id="WP_062371199.1">
    <property type="nucleotide sequence ID" value="NZ_CP007140.1"/>
</dbReference>
<feature type="transmembrane region" description="Helical" evidence="5">
    <location>
        <begin position="213"/>
        <end position="232"/>
    </location>
</feature>
<name>A0A0X1KJK5_9EURY</name>
<sequence length="415" mass="47000">MTESLKTRLIKNAGWLFGAEIISKVLAYGVIVILSRTLGPDGLGQYSFIFYYVGLLGIFRDLGVGYYFMREVARDKGRLKELLPDVLGLKIVLAVINFLIIVGITLFLPKPEWIKVLIVLAGAEAILTWISLLFTYIMYSHEVTKYEAIARTVERFWAFFVGGAVLYIFKSLPPFIIALLTGYTLRELLRIRWGLQFVDELRVRFRPEVWKNLLMKSYPFWFIGLFTLIYYRTDMVMLSLLRGDYETGIYRAAFTLIEVSLFIPNIVISTTMPSMSRLWKEDRKTLEVLFKKSFQILLLIGLLGTAGYYTLARIGILFVFGEKFLPSVPVLRILAFAVPFMFLNSLFGSYMNATGKELTFTKITGFTALLNVVLNYVLILNYGAEGAAVATVVSQGVATIGGLLSEGMPITRRTH</sequence>
<evidence type="ECO:0000256" key="2">
    <source>
        <dbReference type="ARBA" id="ARBA00022692"/>
    </source>
</evidence>
<dbReference type="InterPro" id="IPR052556">
    <property type="entry name" value="PolySynth_Transporter"/>
</dbReference>
<proteinExistence type="predicted"/>
<keyword evidence="2 5" id="KW-0812">Transmembrane</keyword>
<dbReference type="AlphaFoldDB" id="A0A0X1KJK5"/>
<keyword evidence="4 5" id="KW-0472">Membrane</keyword>
<gene>
    <name evidence="6" type="ORF">X802_04085</name>
</gene>
<reference evidence="6 7" key="1">
    <citation type="submission" date="2014-01" db="EMBL/GenBank/DDBJ databases">
        <title>Genome sequencing of Thermococcus guaymasensis.</title>
        <authorList>
            <person name="Zhang X."/>
            <person name="Alvare G."/>
            <person name="Fristensky B."/>
            <person name="Chen L."/>
            <person name="Suen T."/>
            <person name="Chen Q."/>
            <person name="Ma K."/>
        </authorList>
    </citation>
    <scope>NUCLEOTIDE SEQUENCE [LARGE SCALE GENOMIC DNA]</scope>
    <source>
        <strain evidence="6 7">DSM 11113</strain>
    </source>
</reference>
<feature type="transmembrane region" description="Helical" evidence="5">
    <location>
        <begin position="252"/>
        <end position="275"/>
    </location>
</feature>
<feature type="transmembrane region" description="Helical" evidence="5">
    <location>
        <begin position="296"/>
        <end position="321"/>
    </location>
</feature>
<dbReference type="InterPro" id="IPR002797">
    <property type="entry name" value="Polysacc_synth"/>
</dbReference>
<dbReference type="STRING" id="1432656.X802_04085"/>
<dbReference type="GeneID" id="27134833"/>
<dbReference type="PANTHER" id="PTHR43424:SF1">
    <property type="entry name" value="LOCUS PUTATIVE PROTEIN 1-RELATED"/>
    <property type="match status" value="1"/>
</dbReference>
<evidence type="ECO:0000256" key="4">
    <source>
        <dbReference type="ARBA" id="ARBA00023136"/>
    </source>
</evidence>
<dbReference type="Proteomes" id="UP000062043">
    <property type="component" value="Chromosome"/>
</dbReference>
<dbReference type="EMBL" id="CP007140">
    <property type="protein sequence ID" value="AJC71436.1"/>
    <property type="molecule type" value="Genomic_DNA"/>
</dbReference>
<dbReference type="PATRIC" id="fig|1432656.3.peg.794"/>
<keyword evidence="3 5" id="KW-1133">Transmembrane helix</keyword>
<evidence type="ECO:0000256" key="1">
    <source>
        <dbReference type="ARBA" id="ARBA00004141"/>
    </source>
</evidence>
<feature type="transmembrane region" description="Helical" evidence="5">
    <location>
        <begin position="12"/>
        <end position="34"/>
    </location>
</feature>
<feature type="transmembrane region" description="Helical" evidence="5">
    <location>
        <begin position="89"/>
        <end position="109"/>
    </location>
</feature>
<dbReference type="OrthoDB" id="19148at2157"/>
<evidence type="ECO:0000256" key="5">
    <source>
        <dbReference type="SAM" id="Phobius"/>
    </source>
</evidence>
<dbReference type="Pfam" id="PF01943">
    <property type="entry name" value="Polysacc_synt"/>
    <property type="match status" value="1"/>
</dbReference>